<accession>A0AAP9WQG1</accession>
<gene>
    <name evidence="1" type="ORF">Lepto1489_22945</name>
</gene>
<evidence type="ECO:0000313" key="1">
    <source>
        <dbReference type="EMBL" id="QOI53279.1"/>
    </source>
</evidence>
<proteinExistence type="predicted"/>
<dbReference type="AlphaFoldDB" id="A0AAP9WQG1"/>
<dbReference type="Proteomes" id="UP000663255">
    <property type="component" value="Plasmid p2"/>
</dbReference>
<organism evidence="1 2">
    <name type="scientific">Leptospira interrogans serovar Bataviae</name>
    <dbReference type="NCBI Taxonomy" id="312175"/>
    <lineage>
        <taxon>Bacteria</taxon>
        <taxon>Pseudomonadati</taxon>
        <taxon>Spirochaetota</taxon>
        <taxon>Spirochaetia</taxon>
        <taxon>Leptospirales</taxon>
        <taxon>Leptospiraceae</taxon>
        <taxon>Leptospira</taxon>
    </lineage>
</organism>
<geneLocation type="plasmid" evidence="1 2">
    <name>p2</name>
</geneLocation>
<protein>
    <submittedName>
        <fullName evidence="1">Uncharacterized protein</fullName>
    </submittedName>
</protein>
<sequence>MFSVTCSLILFGCKSITQSTIPFSEKKLKKEESTIYFYRVPADFAAALDIKVNFKDPKKEYSLLESGDAIANLRMGAFCPVKLVPGKHTFGLWHRSQNTKVNTEFEFEIKSQQYLAIKLEIDQSNNRIVKPTIDVNRAPAELANSKLDCGME</sequence>
<reference evidence="1" key="1">
    <citation type="submission" date="2019-09" db="EMBL/GenBank/DDBJ databases">
        <title>Comparative Genomics of Leptospira interrogans Reveals Genome Plasticity - A Common Adaptive Strategy for Survival in Various Hosts.</title>
        <authorList>
            <person name="Ramli S.R."/>
            <person name="Bunk B."/>
            <person name="Goris M."/>
            <person name="Bhuju S."/>
            <person name="Jarek M."/>
            <person name="Sproer C."/>
            <person name="Mustakim S."/>
            <person name="Strommenger B."/>
            <person name="Pessler F."/>
        </authorList>
    </citation>
    <scope>NUCLEOTIDE SEQUENCE</scope>
    <source>
        <strain evidence="1">1489</strain>
        <plasmid evidence="1">p2</plasmid>
    </source>
</reference>
<name>A0AAP9WQG1_LEPIR</name>
<evidence type="ECO:0000313" key="2">
    <source>
        <dbReference type="Proteomes" id="UP000663255"/>
    </source>
</evidence>
<keyword evidence="1" id="KW-0614">Plasmid</keyword>
<dbReference type="EMBL" id="CP043898">
    <property type="protein sequence ID" value="QOI53279.1"/>
    <property type="molecule type" value="Genomic_DNA"/>
</dbReference>